<evidence type="ECO:0000256" key="2">
    <source>
        <dbReference type="ARBA" id="ARBA00022679"/>
    </source>
</evidence>
<keyword evidence="3" id="KW-1133">Transmembrane helix</keyword>
<dbReference type="AlphaFoldDB" id="A0A6C0ICT5"/>
<evidence type="ECO:0000259" key="5">
    <source>
        <dbReference type="Pfam" id="PF01569"/>
    </source>
</evidence>
<organism evidence="6">
    <name type="scientific">viral metagenome</name>
    <dbReference type="NCBI Taxonomy" id="1070528"/>
    <lineage>
        <taxon>unclassified sequences</taxon>
        <taxon>metagenomes</taxon>
        <taxon>organismal metagenomes</taxon>
    </lineage>
</organism>
<evidence type="ECO:0000256" key="3">
    <source>
        <dbReference type="SAM" id="Phobius"/>
    </source>
</evidence>
<dbReference type="SUPFAM" id="SSF48317">
    <property type="entry name" value="Acid phosphatase/Vanadium-dependent haloperoxidase"/>
    <property type="match status" value="1"/>
</dbReference>
<name>A0A6C0ICT5_9ZZZZ</name>
<evidence type="ECO:0000256" key="1">
    <source>
        <dbReference type="ARBA" id="ARBA00022676"/>
    </source>
</evidence>
<keyword evidence="1" id="KW-0328">Glycosyltransferase</keyword>
<feature type="transmembrane region" description="Helical" evidence="3">
    <location>
        <begin position="74"/>
        <end position="97"/>
    </location>
</feature>
<dbReference type="EMBL" id="MN740161">
    <property type="protein sequence ID" value="QHT90881.1"/>
    <property type="molecule type" value="Genomic_DNA"/>
</dbReference>
<protein>
    <recommendedName>
        <fullName evidence="7">Phosphoribosyltransferase domain-containing protein</fullName>
    </recommendedName>
</protein>
<sequence length="363" mass="41893">MKIMNIDNKKINIILIIFIVCLYHFYIHNGLEKQLSQICLHYDIKRPLKNCDNNLYSSVSCIGMPSGHAETSTILFSLLYIYQFISLPICILFIFFFSIQRIISNMHTVGQVIAGIVLGLFYSNIYSITNLSEFSFLFVFIIGIVLAALIVNKINSKLEVPIPNWVDHQMLPNIKKKMETPYYMKILTIYANANIQQVTFVSWKDIERYMDHIIERIKDSNVKYDAIIGIKTGGAIISDYISKKLNIKNYKVKLTRSYYNCDKKPINAISDLILKHILQNYGEYNVCEGIDDNLSGKNVILIDELVSSGTTMLSTIKYLRDEKHVDIIFPTAISLTRKLYKGDIYINYIIPKIVSIWPWGYDN</sequence>
<dbReference type="Pfam" id="PF00156">
    <property type="entry name" value="Pribosyltran"/>
    <property type="match status" value="1"/>
</dbReference>
<feature type="transmembrane region" description="Helical" evidence="3">
    <location>
        <begin position="109"/>
        <end position="128"/>
    </location>
</feature>
<dbReference type="CDD" id="cd06223">
    <property type="entry name" value="PRTases_typeI"/>
    <property type="match status" value="1"/>
</dbReference>
<dbReference type="PANTHER" id="PTHR43363">
    <property type="entry name" value="HYPOXANTHINE PHOSPHORIBOSYLTRANSFERASE"/>
    <property type="match status" value="1"/>
</dbReference>
<keyword evidence="3" id="KW-0812">Transmembrane</keyword>
<keyword evidence="3" id="KW-0472">Membrane</keyword>
<dbReference type="InterPro" id="IPR036938">
    <property type="entry name" value="PAP2/HPO_sf"/>
</dbReference>
<reference evidence="6" key="1">
    <citation type="journal article" date="2020" name="Nature">
        <title>Giant virus diversity and host interactions through global metagenomics.</title>
        <authorList>
            <person name="Schulz F."/>
            <person name="Roux S."/>
            <person name="Paez-Espino D."/>
            <person name="Jungbluth S."/>
            <person name="Walsh D.A."/>
            <person name="Denef V.J."/>
            <person name="McMahon K.D."/>
            <person name="Konstantinidis K.T."/>
            <person name="Eloe-Fadrosh E.A."/>
            <person name="Kyrpides N.C."/>
            <person name="Woyke T."/>
        </authorList>
    </citation>
    <scope>NUCLEOTIDE SEQUENCE</scope>
    <source>
        <strain evidence="6">GVMAG-M-3300023184-72</strain>
    </source>
</reference>
<dbReference type="InterPro" id="IPR000326">
    <property type="entry name" value="PAP2/HPO"/>
</dbReference>
<dbReference type="SUPFAM" id="SSF53271">
    <property type="entry name" value="PRTase-like"/>
    <property type="match status" value="1"/>
</dbReference>
<dbReference type="GO" id="GO:0016757">
    <property type="term" value="F:glycosyltransferase activity"/>
    <property type="evidence" value="ECO:0007669"/>
    <property type="project" value="UniProtKB-KW"/>
</dbReference>
<feature type="domain" description="Phosphoribosyltransferase" evidence="4">
    <location>
        <begin position="203"/>
        <end position="333"/>
    </location>
</feature>
<evidence type="ECO:0000259" key="4">
    <source>
        <dbReference type="Pfam" id="PF00156"/>
    </source>
</evidence>
<keyword evidence="2" id="KW-0808">Transferase</keyword>
<dbReference type="Pfam" id="PF01569">
    <property type="entry name" value="PAP2"/>
    <property type="match status" value="1"/>
</dbReference>
<feature type="transmembrane region" description="Helical" evidence="3">
    <location>
        <begin position="134"/>
        <end position="151"/>
    </location>
</feature>
<evidence type="ECO:0000313" key="6">
    <source>
        <dbReference type="EMBL" id="QHT90881.1"/>
    </source>
</evidence>
<dbReference type="CDD" id="cd01610">
    <property type="entry name" value="PAP2_like"/>
    <property type="match status" value="1"/>
</dbReference>
<dbReference type="Gene3D" id="3.40.50.2020">
    <property type="match status" value="1"/>
</dbReference>
<evidence type="ECO:0008006" key="7">
    <source>
        <dbReference type="Google" id="ProtNLM"/>
    </source>
</evidence>
<feature type="domain" description="Phosphatidic acid phosphatase type 2/haloperoxidase" evidence="5">
    <location>
        <begin position="63"/>
        <end position="125"/>
    </location>
</feature>
<dbReference type="InterPro" id="IPR029057">
    <property type="entry name" value="PRTase-like"/>
</dbReference>
<dbReference type="Gene3D" id="1.20.144.10">
    <property type="entry name" value="Phosphatidic acid phosphatase type 2/haloperoxidase"/>
    <property type="match status" value="1"/>
</dbReference>
<proteinExistence type="predicted"/>
<accession>A0A6C0ICT5</accession>
<feature type="transmembrane region" description="Helical" evidence="3">
    <location>
        <begin position="12"/>
        <end position="27"/>
    </location>
</feature>
<dbReference type="InterPro" id="IPR000836">
    <property type="entry name" value="PRTase_dom"/>
</dbReference>
<dbReference type="PANTHER" id="PTHR43363:SF1">
    <property type="entry name" value="HYPOXANTHINE-GUANINE PHOSPHORIBOSYLTRANSFERASE"/>
    <property type="match status" value="1"/>
</dbReference>